<dbReference type="PRINTS" id="PR00348">
    <property type="entry name" value="UBIQUITIN"/>
</dbReference>
<dbReference type="GO" id="GO:0003729">
    <property type="term" value="F:mRNA binding"/>
    <property type="evidence" value="ECO:0007669"/>
    <property type="project" value="UniProtKB-ARBA"/>
</dbReference>
<sequence>MQIFVKNVIGKTLTIDIDSLEKETTFHLKQKIEKREAIEPDNQRLIYGSKQLVDEKTLAEQGIHNLATIHMVLRLPGGNM</sequence>
<dbReference type="Proteomes" id="UP000825935">
    <property type="component" value="Chromosome 22"/>
</dbReference>
<dbReference type="InterPro" id="IPR029071">
    <property type="entry name" value="Ubiquitin-like_domsf"/>
</dbReference>
<gene>
    <name evidence="3" type="ORF">KP509_22G046000</name>
</gene>
<proteinExistence type="predicted"/>
<comment type="caution">
    <text evidence="3">The sequence shown here is derived from an EMBL/GenBank/DDBJ whole genome shotgun (WGS) entry which is preliminary data.</text>
</comment>
<dbReference type="OrthoDB" id="428577at2759"/>
<evidence type="ECO:0000256" key="1">
    <source>
        <dbReference type="ARBA" id="ARBA00022499"/>
    </source>
</evidence>
<dbReference type="Pfam" id="PF00240">
    <property type="entry name" value="ubiquitin"/>
    <property type="match status" value="1"/>
</dbReference>
<feature type="domain" description="Ubiquitin-like" evidence="2">
    <location>
        <begin position="1"/>
        <end position="78"/>
    </location>
</feature>
<dbReference type="PANTHER" id="PTHR10666">
    <property type="entry name" value="UBIQUITIN"/>
    <property type="match status" value="1"/>
</dbReference>
<dbReference type="PROSITE" id="PS50053">
    <property type="entry name" value="UBIQUITIN_2"/>
    <property type="match status" value="1"/>
</dbReference>
<dbReference type="InterPro" id="IPR000626">
    <property type="entry name" value="Ubiquitin-like_dom"/>
</dbReference>
<evidence type="ECO:0000313" key="3">
    <source>
        <dbReference type="EMBL" id="KAH7307106.1"/>
    </source>
</evidence>
<dbReference type="InterPro" id="IPR019956">
    <property type="entry name" value="Ubiquitin_dom"/>
</dbReference>
<name>A0A8T2S4M3_CERRI</name>
<accession>A0A8T2S4M3</accession>
<reference evidence="3" key="1">
    <citation type="submission" date="2021-08" db="EMBL/GenBank/DDBJ databases">
        <title>WGS assembly of Ceratopteris richardii.</title>
        <authorList>
            <person name="Marchant D.B."/>
            <person name="Chen G."/>
            <person name="Jenkins J."/>
            <person name="Shu S."/>
            <person name="Leebens-Mack J."/>
            <person name="Grimwood J."/>
            <person name="Schmutz J."/>
            <person name="Soltis P."/>
            <person name="Soltis D."/>
            <person name="Chen Z.-H."/>
        </authorList>
    </citation>
    <scope>NUCLEOTIDE SEQUENCE</scope>
    <source>
        <strain evidence="3">Whitten #5841</strain>
        <tissue evidence="3">Leaf</tissue>
    </source>
</reference>
<dbReference type="Gene3D" id="3.10.20.90">
    <property type="entry name" value="Phosphatidylinositol 3-kinase Catalytic Subunit, Chain A, domain 1"/>
    <property type="match status" value="1"/>
</dbReference>
<dbReference type="SUPFAM" id="SSF54236">
    <property type="entry name" value="Ubiquitin-like"/>
    <property type="match status" value="1"/>
</dbReference>
<evidence type="ECO:0000313" key="4">
    <source>
        <dbReference type="Proteomes" id="UP000825935"/>
    </source>
</evidence>
<keyword evidence="4" id="KW-1185">Reference proteome</keyword>
<dbReference type="SMART" id="SM00213">
    <property type="entry name" value="UBQ"/>
    <property type="match status" value="1"/>
</dbReference>
<keyword evidence="1" id="KW-1017">Isopeptide bond</keyword>
<protein>
    <recommendedName>
        <fullName evidence="2">Ubiquitin-like domain-containing protein</fullName>
    </recommendedName>
</protein>
<dbReference type="EMBL" id="CM035427">
    <property type="protein sequence ID" value="KAH7307106.1"/>
    <property type="molecule type" value="Genomic_DNA"/>
</dbReference>
<dbReference type="InterPro" id="IPR050158">
    <property type="entry name" value="Ubiquitin_ubiquitin-like"/>
</dbReference>
<evidence type="ECO:0000259" key="2">
    <source>
        <dbReference type="PROSITE" id="PS50053"/>
    </source>
</evidence>
<organism evidence="3 4">
    <name type="scientific">Ceratopteris richardii</name>
    <name type="common">Triangle waterfern</name>
    <dbReference type="NCBI Taxonomy" id="49495"/>
    <lineage>
        <taxon>Eukaryota</taxon>
        <taxon>Viridiplantae</taxon>
        <taxon>Streptophyta</taxon>
        <taxon>Embryophyta</taxon>
        <taxon>Tracheophyta</taxon>
        <taxon>Polypodiopsida</taxon>
        <taxon>Polypodiidae</taxon>
        <taxon>Polypodiales</taxon>
        <taxon>Pteridineae</taxon>
        <taxon>Pteridaceae</taxon>
        <taxon>Parkerioideae</taxon>
        <taxon>Ceratopteris</taxon>
    </lineage>
</organism>
<dbReference type="AlphaFoldDB" id="A0A8T2S4M3"/>